<keyword evidence="12" id="KW-0256">Endoplasmic reticulum</keyword>
<keyword evidence="16" id="KW-0865">Zymogen</keyword>
<keyword evidence="15" id="KW-0482">Metalloprotease</keyword>
<evidence type="ECO:0000256" key="1">
    <source>
        <dbReference type="ARBA" id="ARBA00004240"/>
    </source>
</evidence>
<evidence type="ECO:0000256" key="7">
    <source>
        <dbReference type="ARBA" id="ARBA00022645"/>
    </source>
</evidence>
<dbReference type="RefSeq" id="WP_035583742.1">
    <property type="nucleotide sequence ID" value="NZ_ARYJ01000012.1"/>
</dbReference>
<dbReference type="PANTHER" id="PTHR12053">
    <property type="entry name" value="PROTEASE FAMILY M28 PLASMA GLUTAMATE CARBOXYPEPTIDASE-RELATED"/>
    <property type="match status" value="1"/>
</dbReference>
<keyword evidence="18" id="KW-0458">Lysosome</keyword>
<keyword evidence="7" id="KW-0121">Carboxypeptidase</keyword>
<evidence type="ECO:0000256" key="17">
    <source>
        <dbReference type="ARBA" id="ARBA00023180"/>
    </source>
</evidence>
<dbReference type="PANTHER" id="PTHR12053:SF3">
    <property type="entry name" value="CARBOXYPEPTIDASE Q"/>
    <property type="match status" value="1"/>
</dbReference>
<dbReference type="GO" id="GO:0004180">
    <property type="term" value="F:carboxypeptidase activity"/>
    <property type="evidence" value="ECO:0007669"/>
    <property type="project" value="UniProtKB-KW"/>
</dbReference>
<keyword evidence="10 21" id="KW-0732">Signal</keyword>
<dbReference type="GO" id="GO:0070573">
    <property type="term" value="F:metallodipeptidase activity"/>
    <property type="evidence" value="ECO:0007669"/>
    <property type="project" value="InterPro"/>
</dbReference>
<evidence type="ECO:0000313" key="23">
    <source>
        <dbReference type="EMBL" id="KCZ86651.1"/>
    </source>
</evidence>
<proteinExistence type="predicted"/>
<evidence type="ECO:0000256" key="8">
    <source>
        <dbReference type="ARBA" id="ARBA00022670"/>
    </source>
</evidence>
<evidence type="ECO:0000256" key="15">
    <source>
        <dbReference type="ARBA" id="ARBA00023049"/>
    </source>
</evidence>
<accession>A0A059F7U3</accession>
<protein>
    <recommendedName>
        <fullName evidence="5">Carboxypeptidase Q</fullName>
    </recommendedName>
    <alternativeName>
        <fullName evidence="20">Plasma glutamate carboxypeptidase</fullName>
    </alternativeName>
</protein>
<comment type="subcellular location">
    <subcellularLocation>
        <location evidence="1">Endoplasmic reticulum</location>
    </subcellularLocation>
    <subcellularLocation>
        <location evidence="3">Golgi apparatus</location>
    </subcellularLocation>
    <subcellularLocation>
        <location evidence="2">Lysosome</location>
    </subcellularLocation>
    <subcellularLocation>
        <location evidence="4">Secreted</location>
    </subcellularLocation>
</comment>
<evidence type="ECO:0000256" key="18">
    <source>
        <dbReference type="ARBA" id="ARBA00023228"/>
    </source>
</evidence>
<dbReference type="GO" id="GO:0005764">
    <property type="term" value="C:lysosome"/>
    <property type="evidence" value="ECO:0007669"/>
    <property type="project" value="UniProtKB-SubCell"/>
</dbReference>
<feature type="domain" description="Peptidase M28" evidence="22">
    <location>
        <begin position="268"/>
        <end position="457"/>
    </location>
</feature>
<dbReference type="Proteomes" id="UP000024816">
    <property type="component" value="Unassembled WGS sequence"/>
</dbReference>
<evidence type="ECO:0000259" key="22">
    <source>
        <dbReference type="Pfam" id="PF04389"/>
    </source>
</evidence>
<evidence type="ECO:0000256" key="13">
    <source>
        <dbReference type="ARBA" id="ARBA00022833"/>
    </source>
</evidence>
<evidence type="ECO:0000256" key="16">
    <source>
        <dbReference type="ARBA" id="ARBA00023145"/>
    </source>
</evidence>
<keyword evidence="6" id="KW-0964">Secreted</keyword>
<evidence type="ECO:0000256" key="11">
    <source>
        <dbReference type="ARBA" id="ARBA00022801"/>
    </source>
</evidence>
<evidence type="ECO:0000256" key="12">
    <source>
        <dbReference type="ARBA" id="ARBA00022824"/>
    </source>
</evidence>
<dbReference type="PATRIC" id="fig|1280952.3.peg.2983"/>
<evidence type="ECO:0000256" key="14">
    <source>
        <dbReference type="ARBA" id="ARBA00023034"/>
    </source>
</evidence>
<feature type="signal peptide" evidence="21">
    <location>
        <begin position="1"/>
        <end position="22"/>
    </location>
</feature>
<evidence type="ECO:0000256" key="20">
    <source>
        <dbReference type="ARBA" id="ARBA00033328"/>
    </source>
</evidence>
<dbReference type="eggNOG" id="COG2234">
    <property type="taxonomic scope" value="Bacteria"/>
</dbReference>
<dbReference type="STRING" id="1280952.HJA_14910"/>
<evidence type="ECO:0000256" key="21">
    <source>
        <dbReference type="SAM" id="SignalP"/>
    </source>
</evidence>
<name>A0A059F7U3_9PROT</name>
<keyword evidence="9" id="KW-0479">Metal-binding</keyword>
<dbReference type="InterPro" id="IPR039866">
    <property type="entry name" value="CPQ"/>
</dbReference>
<dbReference type="SUPFAM" id="SSF53187">
    <property type="entry name" value="Zn-dependent exopeptidases"/>
    <property type="match status" value="1"/>
</dbReference>
<organism evidence="23 24">
    <name type="scientific">Hyphomonas jannaschiana VP2</name>
    <dbReference type="NCBI Taxonomy" id="1280952"/>
    <lineage>
        <taxon>Bacteria</taxon>
        <taxon>Pseudomonadati</taxon>
        <taxon>Pseudomonadota</taxon>
        <taxon>Alphaproteobacteria</taxon>
        <taxon>Hyphomonadales</taxon>
        <taxon>Hyphomonadaceae</taxon>
        <taxon>Hyphomonas</taxon>
    </lineage>
</organism>
<dbReference type="GO" id="GO:0046872">
    <property type="term" value="F:metal ion binding"/>
    <property type="evidence" value="ECO:0007669"/>
    <property type="project" value="UniProtKB-KW"/>
</dbReference>
<keyword evidence="17" id="KW-0325">Glycoprotein</keyword>
<feature type="chain" id="PRO_5001572607" description="Carboxypeptidase Q" evidence="21">
    <location>
        <begin position="23"/>
        <end position="476"/>
    </location>
</feature>
<reference evidence="23 24" key="1">
    <citation type="journal article" date="2014" name="Antonie Van Leeuwenhoek">
        <title>Hyphomonas beringensis sp. nov. and Hyphomonas chukchiensis sp. nov., isolated from surface seawater of the Bering Sea and Chukchi Sea.</title>
        <authorList>
            <person name="Li C."/>
            <person name="Lai Q."/>
            <person name="Li G."/>
            <person name="Dong C."/>
            <person name="Wang J."/>
            <person name="Liao Y."/>
            <person name="Shao Z."/>
        </authorList>
    </citation>
    <scope>NUCLEOTIDE SEQUENCE [LARGE SCALE GENOMIC DNA]</scope>
    <source>
        <strain evidence="23 24">VP2</strain>
    </source>
</reference>
<evidence type="ECO:0000256" key="5">
    <source>
        <dbReference type="ARBA" id="ARBA00014116"/>
    </source>
</evidence>
<sequence length="476" mass="50046">MRPVALVAIGALAACQMMTAAAETPADREAEILKTATSLANAGTWDNVGLQFVEDLTTEIGPRLAGSPDEKRARDWAVAELTEMGFANVHVEDFTVPYWKRTHETARVVGASAQPLIITALGGSAPTPEGGLEADIVRFELLADMLAADDVDVAGKIVFIDEYMTRTQTGAGYGLAVAKRAACPKAAAAKGAVACLIRSVGTDHFRRPHTGGIDRRGPDGVAKPMGPIPAAALSAPDGDQLARLLERGPVTVNLDIGVETADAAPSGNVIAEVEGGANKDEIVLLGCHLDSWDLGTGAIDDGAGCGIVVGAAKLIDQLPGKPDRTIRVVLYGSEEIGLFGGDAYARQHADELDKHVLASESDHGASYIWQFQTKFGEGALDYANKIQGVLARYGVAAGDNLAGGGPDIGVLARSGVPVVTPAQDGWDYFDYHHTPDDTFDKIEPDAFRQNVSVYAAFAYIAAESGWDFRKPADPEE</sequence>
<evidence type="ECO:0000313" key="24">
    <source>
        <dbReference type="Proteomes" id="UP000024816"/>
    </source>
</evidence>
<dbReference type="Gene3D" id="3.40.630.10">
    <property type="entry name" value="Zn peptidases"/>
    <property type="match status" value="1"/>
</dbReference>
<comment type="subunit">
    <text evidence="19">Homodimer. The monomeric form is inactive while the homodimer is active.</text>
</comment>
<evidence type="ECO:0000256" key="19">
    <source>
        <dbReference type="ARBA" id="ARBA00025833"/>
    </source>
</evidence>
<evidence type="ECO:0000256" key="10">
    <source>
        <dbReference type="ARBA" id="ARBA00022729"/>
    </source>
</evidence>
<dbReference type="GO" id="GO:0006508">
    <property type="term" value="P:proteolysis"/>
    <property type="evidence" value="ECO:0007669"/>
    <property type="project" value="UniProtKB-KW"/>
</dbReference>
<evidence type="ECO:0000256" key="9">
    <source>
        <dbReference type="ARBA" id="ARBA00022723"/>
    </source>
</evidence>
<dbReference type="InterPro" id="IPR007484">
    <property type="entry name" value="Peptidase_M28"/>
</dbReference>
<keyword evidence="8" id="KW-0645">Protease</keyword>
<keyword evidence="24" id="KW-1185">Reference proteome</keyword>
<keyword evidence="14" id="KW-0333">Golgi apparatus</keyword>
<evidence type="ECO:0000256" key="3">
    <source>
        <dbReference type="ARBA" id="ARBA00004555"/>
    </source>
</evidence>
<evidence type="ECO:0000256" key="4">
    <source>
        <dbReference type="ARBA" id="ARBA00004613"/>
    </source>
</evidence>
<dbReference type="OrthoDB" id="9769665at2"/>
<evidence type="ECO:0000256" key="6">
    <source>
        <dbReference type="ARBA" id="ARBA00022525"/>
    </source>
</evidence>
<evidence type="ECO:0000256" key="2">
    <source>
        <dbReference type="ARBA" id="ARBA00004371"/>
    </source>
</evidence>
<keyword evidence="11" id="KW-0378">Hydrolase</keyword>
<dbReference type="AlphaFoldDB" id="A0A059F7U3"/>
<dbReference type="GO" id="GO:0005576">
    <property type="term" value="C:extracellular region"/>
    <property type="evidence" value="ECO:0007669"/>
    <property type="project" value="UniProtKB-SubCell"/>
</dbReference>
<dbReference type="EMBL" id="ARYJ01000012">
    <property type="protein sequence ID" value="KCZ86651.1"/>
    <property type="molecule type" value="Genomic_DNA"/>
</dbReference>
<dbReference type="Gene3D" id="3.50.30.30">
    <property type="match status" value="1"/>
</dbReference>
<keyword evidence="13" id="KW-0862">Zinc</keyword>
<dbReference type="Pfam" id="PF04389">
    <property type="entry name" value="Peptidase_M28"/>
    <property type="match status" value="1"/>
</dbReference>
<dbReference type="PROSITE" id="PS51257">
    <property type="entry name" value="PROKAR_LIPOPROTEIN"/>
    <property type="match status" value="1"/>
</dbReference>
<comment type="caution">
    <text evidence="23">The sequence shown here is derived from an EMBL/GenBank/DDBJ whole genome shotgun (WGS) entry which is preliminary data.</text>
</comment>
<gene>
    <name evidence="23" type="ORF">HJA_14910</name>
</gene>